<dbReference type="Pfam" id="PF12099">
    <property type="entry name" value="DUF3575"/>
    <property type="match status" value="1"/>
</dbReference>
<dbReference type="EMBL" id="AMCI01009316">
    <property type="protein sequence ID" value="EJW89708.1"/>
    <property type="molecule type" value="Genomic_DNA"/>
</dbReference>
<evidence type="ECO:0008006" key="2">
    <source>
        <dbReference type="Google" id="ProtNLM"/>
    </source>
</evidence>
<reference evidence="1" key="1">
    <citation type="journal article" date="2012" name="PLoS ONE">
        <title>Gene sets for utilization of primary and secondary nutrition supplies in the distal gut of endangered iberian lynx.</title>
        <authorList>
            <person name="Alcaide M."/>
            <person name="Messina E."/>
            <person name="Richter M."/>
            <person name="Bargiela R."/>
            <person name="Peplies J."/>
            <person name="Huws S.A."/>
            <person name="Newbold C.J."/>
            <person name="Golyshin P.N."/>
            <person name="Simon M.A."/>
            <person name="Lopez G."/>
            <person name="Yakimov M.M."/>
            <person name="Ferrer M."/>
        </authorList>
    </citation>
    <scope>NUCLEOTIDE SEQUENCE</scope>
</reference>
<name>J9F5B9_9ZZZZ</name>
<dbReference type="InterPro" id="IPR021958">
    <property type="entry name" value="DUF3575"/>
</dbReference>
<sequence length="196" mass="22723">MNACMKHLLMYFTIWLGLICLPLPALWGQEMAVKTNLLYDATGTVNLGAEVGLAPQWSVDLSANYNAWDFAHHRKWRHLLIQPEVRYWFCNRFNGHFIGLHAHWNKFNIAHAKMPFGLWKEVRHRRYEGDLWGGGFSYGYHCPLSKHWGLEAVIGIGYARVHYKKYPCATCGRLLKEGNKNYFGPTKAALSFVYLF</sequence>
<organism evidence="1">
    <name type="scientific">gut metagenome</name>
    <dbReference type="NCBI Taxonomy" id="749906"/>
    <lineage>
        <taxon>unclassified sequences</taxon>
        <taxon>metagenomes</taxon>
        <taxon>organismal metagenomes</taxon>
    </lineage>
</organism>
<evidence type="ECO:0000313" key="1">
    <source>
        <dbReference type="EMBL" id="EJW89708.1"/>
    </source>
</evidence>
<protein>
    <recommendedName>
        <fullName evidence="2">DUF3575 domain-containing protein</fullName>
    </recommendedName>
</protein>
<comment type="caution">
    <text evidence="1">The sequence shown here is derived from an EMBL/GenBank/DDBJ whole genome shotgun (WGS) entry which is preliminary data.</text>
</comment>
<gene>
    <name evidence="1" type="ORF">EVA_22184</name>
</gene>
<proteinExistence type="predicted"/>
<dbReference type="AlphaFoldDB" id="J9F5B9"/>
<accession>J9F5B9</accession>